<protein>
    <submittedName>
        <fullName evidence="2">Uncharacterized protein</fullName>
    </submittedName>
</protein>
<gene>
    <name evidence="2" type="ORF">M011DRAFT_524671</name>
</gene>
<feature type="region of interest" description="Disordered" evidence="1">
    <location>
        <begin position="65"/>
        <end position="125"/>
    </location>
</feature>
<keyword evidence="3" id="KW-1185">Reference proteome</keyword>
<dbReference type="EMBL" id="MU006566">
    <property type="protein sequence ID" value="KAF2749310.1"/>
    <property type="molecule type" value="Genomic_DNA"/>
</dbReference>
<evidence type="ECO:0000313" key="2">
    <source>
        <dbReference type="EMBL" id="KAF2749310.1"/>
    </source>
</evidence>
<dbReference type="AlphaFoldDB" id="A0A6A6VIE9"/>
<proteinExistence type="predicted"/>
<sequence>MAENPRPDANTKGVVTDTHVLARVLKATEEDMKRIVEEGGGEEAQKRLENHVQLRQEVEALIQRVSESEKKRSGLTMAQRARPGDPGHAEGSERTNDDANEWGGKDDGKNPTVEGKAEGEAPGGT</sequence>
<organism evidence="2 3">
    <name type="scientific">Sporormia fimetaria CBS 119925</name>
    <dbReference type="NCBI Taxonomy" id="1340428"/>
    <lineage>
        <taxon>Eukaryota</taxon>
        <taxon>Fungi</taxon>
        <taxon>Dikarya</taxon>
        <taxon>Ascomycota</taxon>
        <taxon>Pezizomycotina</taxon>
        <taxon>Dothideomycetes</taxon>
        <taxon>Pleosporomycetidae</taxon>
        <taxon>Pleosporales</taxon>
        <taxon>Sporormiaceae</taxon>
        <taxon>Sporormia</taxon>
    </lineage>
</organism>
<dbReference type="Proteomes" id="UP000799440">
    <property type="component" value="Unassembled WGS sequence"/>
</dbReference>
<reference evidence="2" key="1">
    <citation type="journal article" date="2020" name="Stud. Mycol.">
        <title>101 Dothideomycetes genomes: a test case for predicting lifestyles and emergence of pathogens.</title>
        <authorList>
            <person name="Haridas S."/>
            <person name="Albert R."/>
            <person name="Binder M."/>
            <person name="Bloem J."/>
            <person name="Labutti K."/>
            <person name="Salamov A."/>
            <person name="Andreopoulos B."/>
            <person name="Baker S."/>
            <person name="Barry K."/>
            <person name="Bills G."/>
            <person name="Bluhm B."/>
            <person name="Cannon C."/>
            <person name="Castanera R."/>
            <person name="Culley D."/>
            <person name="Daum C."/>
            <person name="Ezra D."/>
            <person name="Gonzalez J."/>
            <person name="Henrissat B."/>
            <person name="Kuo A."/>
            <person name="Liang C."/>
            <person name="Lipzen A."/>
            <person name="Lutzoni F."/>
            <person name="Magnuson J."/>
            <person name="Mondo S."/>
            <person name="Nolan M."/>
            <person name="Ohm R."/>
            <person name="Pangilinan J."/>
            <person name="Park H.-J."/>
            <person name="Ramirez L."/>
            <person name="Alfaro M."/>
            <person name="Sun H."/>
            <person name="Tritt A."/>
            <person name="Yoshinaga Y."/>
            <person name="Zwiers L.-H."/>
            <person name="Turgeon B."/>
            <person name="Goodwin S."/>
            <person name="Spatafora J."/>
            <person name="Crous P."/>
            <person name="Grigoriev I."/>
        </authorList>
    </citation>
    <scope>NUCLEOTIDE SEQUENCE</scope>
    <source>
        <strain evidence="2">CBS 119925</strain>
    </source>
</reference>
<name>A0A6A6VIE9_9PLEO</name>
<evidence type="ECO:0000313" key="3">
    <source>
        <dbReference type="Proteomes" id="UP000799440"/>
    </source>
</evidence>
<feature type="compositionally biased region" description="Basic and acidic residues" evidence="1">
    <location>
        <begin position="82"/>
        <end position="119"/>
    </location>
</feature>
<accession>A0A6A6VIE9</accession>
<evidence type="ECO:0000256" key="1">
    <source>
        <dbReference type="SAM" id="MobiDB-lite"/>
    </source>
</evidence>